<evidence type="ECO:0000313" key="7">
    <source>
        <dbReference type="Proteomes" id="UP000183038"/>
    </source>
</evidence>
<dbReference type="AlphaFoldDB" id="A0A1H4QCI3"/>
<evidence type="ECO:0000256" key="1">
    <source>
        <dbReference type="ARBA" id="ARBA00005054"/>
    </source>
</evidence>
<evidence type="ECO:0000256" key="3">
    <source>
        <dbReference type="ARBA" id="ARBA00022679"/>
    </source>
</evidence>
<dbReference type="InterPro" id="IPR036477">
    <property type="entry name" value="Formyl_transf_N_sf"/>
</dbReference>
<comment type="pathway">
    <text evidence="1">Purine metabolism; IMP biosynthesis via de novo pathway; N(2)-formyl-N(1)-(5-phospho-D-ribosyl)glycinamide from N(1)-(5-phospho-D-ribosyl)glycinamide (10-formyl THF route): step 1/1.</text>
</comment>
<proteinExistence type="predicted"/>
<dbReference type="RefSeq" id="WP_074673163.1">
    <property type="nucleotide sequence ID" value="NZ_FNTB01000001.1"/>
</dbReference>
<dbReference type="GO" id="GO:0005829">
    <property type="term" value="C:cytosol"/>
    <property type="evidence" value="ECO:0007669"/>
    <property type="project" value="TreeGrafter"/>
</dbReference>
<sequence length="203" mass="23657">MKNSDKVKWALLCSGKGNNVYDIINYYQKNPQQNFFDISLIIYESSDFSAIKIAKCNRIDVLQISRNTFKDSIEHQKKLIHEILSRKIDFIFLLNYKYLIKQEMLSTFPNRIINIHPSLFPSFLGTKTAIQDALAYGVKITGITTHIINHEYDKGIILNQVAIKINDNDNFELLYTKFRKKGFKIIVKTINKLTDEFQAIKIE</sequence>
<reference evidence="6 7" key="1">
    <citation type="submission" date="2016-10" db="EMBL/GenBank/DDBJ databases">
        <authorList>
            <person name="de Groot N.N."/>
        </authorList>
    </citation>
    <scope>NUCLEOTIDE SEQUENCE [LARGE SCALE GENOMIC DNA]</scope>
    <source>
        <strain evidence="6 7">MAR_2009_71</strain>
    </source>
</reference>
<name>A0A1H4QCI3_9FLAO</name>
<evidence type="ECO:0000256" key="2">
    <source>
        <dbReference type="ARBA" id="ARBA00012254"/>
    </source>
</evidence>
<dbReference type="EC" id="2.1.2.2" evidence="2"/>
<dbReference type="EMBL" id="FNTB01000001">
    <property type="protein sequence ID" value="SEC17238.1"/>
    <property type="molecule type" value="Genomic_DNA"/>
</dbReference>
<dbReference type="PANTHER" id="PTHR43369">
    <property type="entry name" value="PHOSPHORIBOSYLGLYCINAMIDE FORMYLTRANSFERASE"/>
    <property type="match status" value="1"/>
</dbReference>
<dbReference type="SUPFAM" id="SSF53328">
    <property type="entry name" value="Formyltransferase"/>
    <property type="match status" value="1"/>
</dbReference>
<keyword evidence="4" id="KW-0658">Purine biosynthesis</keyword>
<feature type="domain" description="Formyl transferase N-terminal" evidence="5">
    <location>
        <begin position="8"/>
        <end position="190"/>
    </location>
</feature>
<evidence type="ECO:0000259" key="5">
    <source>
        <dbReference type="Pfam" id="PF00551"/>
    </source>
</evidence>
<gene>
    <name evidence="6" type="ORF">SAMN05192540_2538</name>
</gene>
<dbReference type="Pfam" id="PF00551">
    <property type="entry name" value="Formyl_trans_N"/>
    <property type="match status" value="1"/>
</dbReference>
<dbReference type="OrthoDB" id="9806170at2"/>
<accession>A0A1H4QCI3</accession>
<evidence type="ECO:0000256" key="4">
    <source>
        <dbReference type="ARBA" id="ARBA00022755"/>
    </source>
</evidence>
<dbReference type="PANTHER" id="PTHR43369:SF2">
    <property type="entry name" value="PHOSPHORIBOSYLGLYCINAMIDE FORMYLTRANSFERASE"/>
    <property type="match status" value="1"/>
</dbReference>
<organism evidence="6 7">
    <name type="scientific">Maribacter dokdonensis</name>
    <dbReference type="NCBI Taxonomy" id="320912"/>
    <lineage>
        <taxon>Bacteria</taxon>
        <taxon>Pseudomonadati</taxon>
        <taxon>Bacteroidota</taxon>
        <taxon>Flavobacteriia</taxon>
        <taxon>Flavobacteriales</taxon>
        <taxon>Flavobacteriaceae</taxon>
        <taxon>Maribacter</taxon>
    </lineage>
</organism>
<dbReference type="GO" id="GO:0004644">
    <property type="term" value="F:phosphoribosylglycinamide formyltransferase activity"/>
    <property type="evidence" value="ECO:0007669"/>
    <property type="project" value="UniProtKB-EC"/>
</dbReference>
<protein>
    <recommendedName>
        <fullName evidence="2">phosphoribosylglycinamide formyltransferase 1</fullName>
        <ecNumber evidence="2">2.1.2.2</ecNumber>
    </recommendedName>
</protein>
<dbReference type="Gene3D" id="3.40.50.170">
    <property type="entry name" value="Formyl transferase, N-terminal domain"/>
    <property type="match status" value="1"/>
</dbReference>
<keyword evidence="3 6" id="KW-0808">Transferase</keyword>
<dbReference type="InterPro" id="IPR002376">
    <property type="entry name" value="Formyl_transf_N"/>
</dbReference>
<dbReference type="GO" id="GO:0006189">
    <property type="term" value="P:'de novo' IMP biosynthetic process"/>
    <property type="evidence" value="ECO:0007669"/>
    <property type="project" value="TreeGrafter"/>
</dbReference>
<evidence type="ECO:0000313" key="6">
    <source>
        <dbReference type="EMBL" id="SEC17238.1"/>
    </source>
</evidence>
<dbReference type="Proteomes" id="UP000183038">
    <property type="component" value="Unassembled WGS sequence"/>
</dbReference>